<dbReference type="AlphaFoldDB" id="A0A4R7CRY5"/>
<proteinExistence type="predicted"/>
<name>A0A4R7CRY5_9SPHI</name>
<dbReference type="EMBL" id="SNZV01000016">
    <property type="protein sequence ID" value="TDS06575.1"/>
    <property type="molecule type" value="Genomic_DNA"/>
</dbReference>
<comment type="caution">
    <text evidence="1">The sequence shown here is derived from an EMBL/GenBank/DDBJ whole genome shotgun (WGS) entry which is preliminary data.</text>
</comment>
<keyword evidence="2" id="KW-1185">Reference proteome</keyword>
<protein>
    <submittedName>
        <fullName evidence="1">Uncharacterized protein</fullName>
    </submittedName>
</protein>
<evidence type="ECO:0000313" key="2">
    <source>
        <dbReference type="Proteomes" id="UP000294752"/>
    </source>
</evidence>
<gene>
    <name evidence="1" type="ORF">B0I21_11615</name>
</gene>
<evidence type="ECO:0000313" key="1">
    <source>
        <dbReference type="EMBL" id="TDS06575.1"/>
    </source>
</evidence>
<reference evidence="1 2" key="1">
    <citation type="submission" date="2019-03" db="EMBL/GenBank/DDBJ databases">
        <title>Genomic Encyclopedia of Type Strains, Phase III (KMG-III): the genomes of soil and plant-associated and newly described type strains.</title>
        <authorList>
            <person name="Whitman W."/>
        </authorList>
    </citation>
    <scope>NUCLEOTIDE SEQUENCE [LARGE SCALE GENOMIC DNA]</scope>
    <source>
        <strain evidence="1 2">CGMCC 1.12801</strain>
    </source>
</reference>
<dbReference type="Proteomes" id="UP000294752">
    <property type="component" value="Unassembled WGS sequence"/>
</dbReference>
<organism evidence="1 2">
    <name type="scientific">Sphingobacterium paludis</name>
    <dbReference type="NCBI Taxonomy" id="1476465"/>
    <lineage>
        <taxon>Bacteria</taxon>
        <taxon>Pseudomonadati</taxon>
        <taxon>Bacteroidota</taxon>
        <taxon>Sphingobacteriia</taxon>
        <taxon>Sphingobacteriales</taxon>
        <taxon>Sphingobacteriaceae</taxon>
        <taxon>Sphingobacterium</taxon>
    </lineage>
</organism>
<sequence>MEIKKAYGKSIHKDQVEFAFDNNQLTSAATKEEEYWIGATLKSDQQLISKIELVPKNDGNFITVNHNYELFYFDNKWISIGKRIATSRKLYYEDVPKGAVLLLRNLTEGNEERIFTMKDSVQVWW</sequence>
<accession>A0A4R7CRY5</accession>